<gene>
    <name evidence="2" type="ORF">C3744_23565</name>
    <name evidence="1" type="ORF">PVE99_00825</name>
</gene>
<reference evidence="1 4" key="2">
    <citation type="submission" date="2023-02" db="EMBL/GenBank/DDBJ databases">
        <authorList>
            <person name="Olszewska D."/>
        </authorList>
    </citation>
    <scope>NUCLEOTIDE SEQUENCE [LARGE SCALE GENOMIC DNA]</scope>
    <source>
        <strain evidence="1 4">FDU301</strain>
    </source>
</reference>
<protein>
    <submittedName>
        <fullName evidence="2">DUF2292 domain-containing protein</fullName>
    </submittedName>
    <submittedName>
        <fullName evidence="1">YezD family protein</fullName>
    </submittedName>
</protein>
<dbReference type="Proteomes" id="UP001213771">
    <property type="component" value="Unassembled WGS sequence"/>
</dbReference>
<dbReference type="EMBL" id="JARAOX010000047">
    <property type="protein sequence ID" value="MDD9781022.1"/>
    <property type="molecule type" value="Genomic_DNA"/>
</dbReference>
<dbReference type="Pfam" id="PF10055">
    <property type="entry name" value="DUF2292"/>
    <property type="match status" value="1"/>
</dbReference>
<comment type="caution">
    <text evidence="2">The sequence shown here is derived from an EMBL/GenBank/DDBJ whole genome shotgun (WGS) entry which is preliminary data.</text>
</comment>
<dbReference type="Proteomes" id="UP000256519">
    <property type="component" value="Unassembled WGS sequence"/>
</dbReference>
<dbReference type="RefSeq" id="WP_097812837.1">
    <property type="nucleotide sequence ID" value="NZ_CP187632.1"/>
</dbReference>
<evidence type="ECO:0000313" key="1">
    <source>
        <dbReference type="EMBL" id="MDD9781022.1"/>
    </source>
</evidence>
<organism evidence="2 3">
    <name type="scientific">Priestia megaterium</name>
    <name type="common">Bacillus megaterium</name>
    <dbReference type="NCBI Taxonomy" id="1404"/>
    <lineage>
        <taxon>Bacteria</taxon>
        <taxon>Bacillati</taxon>
        <taxon>Bacillota</taxon>
        <taxon>Bacilli</taxon>
        <taxon>Bacillales</taxon>
        <taxon>Bacillaceae</taxon>
        <taxon>Priestia</taxon>
    </lineage>
</organism>
<name>A0A2B2AMY0_PRIMG</name>
<sequence length="65" mass="7380">MARVDEQKINYIIAALEKLQYGSLNITIHNGEITQVDCNEKHRFTLPDKQLSRRKDGASLITSHG</sequence>
<accession>A0A2B2AMY0</accession>
<proteinExistence type="predicted"/>
<dbReference type="AlphaFoldDB" id="A0A2B2AMY0"/>
<evidence type="ECO:0000313" key="4">
    <source>
        <dbReference type="Proteomes" id="UP001213771"/>
    </source>
</evidence>
<dbReference type="EMBL" id="PQWM01000032">
    <property type="protein sequence ID" value="RDZ10079.1"/>
    <property type="molecule type" value="Genomic_DNA"/>
</dbReference>
<evidence type="ECO:0000313" key="2">
    <source>
        <dbReference type="EMBL" id="RDZ10079.1"/>
    </source>
</evidence>
<evidence type="ECO:0000313" key="3">
    <source>
        <dbReference type="Proteomes" id="UP000256519"/>
    </source>
</evidence>
<reference evidence="2 3" key="1">
    <citation type="journal article" date="2018" name="Appl. Environ. Microbiol.">
        <title>Antimicrobial susceptibility testing and tentative epidemiological cut-off values of five Bacillus species relevant for use as animal feed additives or for plant protection.</title>
        <authorList>
            <person name="Agerso Y."/>
            <person name="Stuer-Lauridsen B."/>
            <person name="Bjerre K."/>
            <person name="Jensen M.G."/>
            <person name="Johansen E."/>
            <person name="Bennedsen M."/>
            <person name="Brockmann E."/>
            <person name="Nielsen B."/>
        </authorList>
    </citation>
    <scope>NUCLEOTIDE SEQUENCE [LARGE SCALE GENOMIC DNA]</scope>
    <source>
        <strain evidence="2 3">CHCC20162</strain>
    </source>
</reference>
<dbReference type="InterPro" id="IPR018743">
    <property type="entry name" value="DUF2292"/>
</dbReference>